<evidence type="ECO:0000256" key="4">
    <source>
        <dbReference type="ARBA" id="ARBA00022692"/>
    </source>
</evidence>
<dbReference type="Proteomes" id="UP000283509">
    <property type="component" value="Unassembled WGS sequence"/>
</dbReference>
<evidence type="ECO:0000256" key="3">
    <source>
        <dbReference type="ARBA" id="ARBA00022679"/>
    </source>
</evidence>
<keyword evidence="11" id="KW-1185">Reference proteome</keyword>
<dbReference type="InterPro" id="IPR027417">
    <property type="entry name" value="P-loop_NTPase"/>
</dbReference>
<keyword evidence="3 9" id="KW-0808">Transferase</keyword>
<comment type="similarity">
    <text evidence="2 9">Belongs to the sulfotransferase 2 family.</text>
</comment>
<evidence type="ECO:0000313" key="10">
    <source>
        <dbReference type="EMBL" id="ROT64610.1"/>
    </source>
</evidence>
<comment type="subcellular location">
    <subcellularLocation>
        <location evidence="1 9">Golgi apparatus membrane</location>
        <topology evidence="1 9">Single-pass type II membrane protein</topology>
    </subcellularLocation>
</comment>
<name>A0A3R7NRB8_PENVA</name>
<reference evidence="10 11" key="1">
    <citation type="submission" date="2018-04" db="EMBL/GenBank/DDBJ databases">
        <authorList>
            <person name="Zhang X."/>
            <person name="Yuan J."/>
            <person name="Li F."/>
            <person name="Xiang J."/>
        </authorList>
    </citation>
    <scope>NUCLEOTIDE SEQUENCE [LARGE SCALE GENOMIC DNA]</scope>
    <source>
        <tissue evidence="10">Muscle</tissue>
    </source>
</reference>
<dbReference type="EMBL" id="QCYY01003224">
    <property type="protein sequence ID" value="ROT64610.1"/>
    <property type="molecule type" value="Genomic_DNA"/>
</dbReference>
<keyword evidence="9" id="KW-0735">Signal-anchor</keyword>
<comment type="caution">
    <text evidence="10">The sequence shown here is derived from an EMBL/GenBank/DDBJ whole genome shotgun (WGS) entry which is preliminary data.</text>
</comment>
<reference evidence="10 11" key="2">
    <citation type="submission" date="2019-01" db="EMBL/GenBank/DDBJ databases">
        <title>The decoding of complex shrimp genome reveals the adaptation for benthos swimmer, frequently molting mechanism and breeding impact on genome.</title>
        <authorList>
            <person name="Sun Y."/>
            <person name="Gao Y."/>
            <person name="Yu Y."/>
        </authorList>
    </citation>
    <scope>NUCLEOTIDE SEQUENCE [LARGE SCALE GENOMIC DNA]</scope>
    <source>
        <tissue evidence="10">Muscle</tissue>
    </source>
</reference>
<dbReference type="GO" id="GO:0000139">
    <property type="term" value="C:Golgi membrane"/>
    <property type="evidence" value="ECO:0007669"/>
    <property type="project" value="UniProtKB-SubCell"/>
</dbReference>
<dbReference type="InterPro" id="IPR005331">
    <property type="entry name" value="Sulfotransferase"/>
</dbReference>
<dbReference type="GO" id="GO:0008146">
    <property type="term" value="F:sulfotransferase activity"/>
    <property type="evidence" value="ECO:0007669"/>
    <property type="project" value="InterPro"/>
</dbReference>
<keyword evidence="9" id="KW-0119">Carbohydrate metabolism</keyword>
<keyword evidence="5" id="KW-1133">Transmembrane helix</keyword>
<keyword evidence="6 9" id="KW-0333">Golgi apparatus</keyword>
<keyword evidence="4" id="KW-0812">Transmembrane</keyword>
<dbReference type="PANTHER" id="PTHR12137">
    <property type="entry name" value="CARBOHYDRATE SULFOTRANSFERASE"/>
    <property type="match status" value="1"/>
</dbReference>
<dbReference type="EC" id="2.8.2.-" evidence="9"/>
<evidence type="ECO:0000256" key="5">
    <source>
        <dbReference type="ARBA" id="ARBA00022989"/>
    </source>
</evidence>
<evidence type="ECO:0000256" key="2">
    <source>
        <dbReference type="ARBA" id="ARBA00006339"/>
    </source>
</evidence>
<dbReference type="PANTHER" id="PTHR12137:SF54">
    <property type="entry name" value="CARBOHYDRATE SULFOTRANSFERASE"/>
    <property type="match status" value="1"/>
</dbReference>
<evidence type="ECO:0000256" key="7">
    <source>
        <dbReference type="ARBA" id="ARBA00023136"/>
    </source>
</evidence>
<evidence type="ECO:0000256" key="6">
    <source>
        <dbReference type="ARBA" id="ARBA00023034"/>
    </source>
</evidence>
<protein>
    <recommendedName>
        <fullName evidence="9">Carbohydrate sulfotransferase</fullName>
        <ecNumber evidence="9">2.8.2.-</ecNumber>
    </recommendedName>
</protein>
<dbReference type="SUPFAM" id="SSF52540">
    <property type="entry name" value="P-loop containing nucleoside triphosphate hydrolases"/>
    <property type="match status" value="1"/>
</dbReference>
<accession>A0A3R7NRB8</accession>
<sequence>MSVSLYYFHSRSYCLYHILLSVPHNGFRFAFQSSLLHHKLRTYTKFLFVRHPVERLVSAYRNKLVINSTSAADFKRRYGIKILKKFRKGDAVQNISKTGHGVTFAEFVSYLIEKRHESPQSMNEHWAPYVELCHPCFIKYNIIGKYETLEEDAEYVLRKIGAPPSLHFPPLVTSKTTALVEAHMNTLTPELRKKLYNAYQLDFKLFGYDYVKEKDYVTQENGS</sequence>
<dbReference type="Pfam" id="PF03567">
    <property type="entry name" value="Sulfotransfer_2"/>
    <property type="match status" value="1"/>
</dbReference>
<evidence type="ECO:0000256" key="1">
    <source>
        <dbReference type="ARBA" id="ARBA00004323"/>
    </source>
</evidence>
<organism evidence="10 11">
    <name type="scientific">Penaeus vannamei</name>
    <name type="common">Whiteleg shrimp</name>
    <name type="synonym">Litopenaeus vannamei</name>
    <dbReference type="NCBI Taxonomy" id="6689"/>
    <lineage>
        <taxon>Eukaryota</taxon>
        <taxon>Metazoa</taxon>
        <taxon>Ecdysozoa</taxon>
        <taxon>Arthropoda</taxon>
        <taxon>Crustacea</taxon>
        <taxon>Multicrustacea</taxon>
        <taxon>Malacostraca</taxon>
        <taxon>Eumalacostraca</taxon>
        <taxon>Eucarida</taxon>
        <taxon>Decapoda</taxon>
        <taxon>Dendrobranchiata</taxon>
        <taxon>Penaeoidea</taxon>
        <taxon>Penaeidae</taxon>
        <taxon>Penaeus</taxon>
    </lineage>
</organism>
<dbReference type="GO" id="GO:0016051">
    <property type="term" value="P:carbohydrate biosynthetic process"/>
    <property type="evidence" value="ECO:0007669"/>
    <property type="project" value="InterPro"/>
</dbReference>
<keyword evidence="8 9" id="KW-0325">Glycoprotein</keyword>
<proteinExistence type="inferred from homology"/>
<dbReference type="OrthoDB" id="2019940at2759"/>
<keyword evidence="7" id="KW-0472">Membrane</keyword>
<evidence type="ECO:0000256" key="8">
    <source>
        <dbReference type="ARBA" id="ARBA00023180"/>
    </source>
</evidence>
<gene>
    <name evidence="10" type="ORF">C7M84_017456</name>
</gene>
<dbReference type="InterPro" id="IPR018011">
    <property type="entry name" value="Carb_sulfotrans_8-10"/>
</dbReference>
<evidence type="ECO:0000256" key="9">
    <source>
        <dbReference type="RuleBase" id="RU364020"/>
    </source>
</evidence>
<evidence type="ECO:0000313" key="11">
    <source>
        <dbReference type="Proteomes" id="UP000283509"/>
    </source>
</evidence>
<dbReference type="AlphaFoldDB" id="A0A3R7NRB8"/>